<keyword evidence="3" id="KW-1185">Reference proteome</keyword>
<gene>
    <name evidence="2" type="ORF">MCOS_LOCUS8776</name>
</gene>
<sequence>IIQLKAKTISSNQQKSLLNAQIDALSKQIRRSELVAQEITSLPDGVNTYCSVGRM</sequence>
<dbReference type="GO" id="GO:0006457">
    <property type="term" value="P:protein folding"/>
    <property type="evidence" value="ECO:0007669"/>
    <property type="project" value="InterPro"/>
</dbReference>
<feature type="non-terminal residue" evidence="2">
    <location>
        <position position="1"/>
    </location>
</feature>
<reference evidence="2 3" key="1">
    <citation type="submission" date="2018-10" db="EMBL/GenBank/DDBJ databases">
        <authorList>
            <consortium name="Pathogen Informatics"/>
        </authorList>
    </citation>
    <scope>NUCLEOTIDE SEQUENCE [LARGE SCALE GENOMIC DNA]</scope>
</reference>
<dbReference type="Gene3D" id="1.10.287.370">
    <property type="match status" value="1"/>
</dbReference>
<protein>
    <recommendedName>
        <fullName evidence="4">Prefoldin subunit 1</fullName>
    </recommendedName>
</protein>
<organism evidence="2 3">
    <name type="scientific">Mesocestoides corti</name>
    <name type="common">Flatworm</name>
    <dbReference type="NCBI Taxonomy" id="53468"/>
    <lineage>
        <taxon>Eukaryota</taxon>
        <taxon>Metazoa</taxon>
        <taxon>Spiralia</taxon>
        <taxon>Lophotrochozoa</taxon>
        <taxon>Platyhelminthes</taxon>
        <taxon>Cestoda</taxon>
        <taxon>Eucestoda</taxon>
        <taxon>Cyclophyllidea</taxon>
        <taxon>Mesocestoididae</taxon>
        <taxon>Mesocestoides</taxon>
    </lineage>
</organism>
<proteinExistence type="inferred from homology"/>
<dbReference type="InterPro" id="IPR009053">
    <property type="entry name" value="Prefoldin"/>
</dbReference>
<evidence type="ECO:0008006" key="4">
    <source>
        <dbReference type="Google" id="ProtNLM"/>
    </source>
</evidence>
<dbReference type="AlphaFoldDB" id="A0A0R3UM28"/>
<dbReference type="EMBL" id="UXSR01005572">
    <property type="protein sequence ID" value="VDD82773.1"/>
    <property type="molecule type" value="Genomic_DNA"/>
</dbReference>
<name>A0A0R3UM28_MESCO</name>
<dbReference type="SUPFAM" id="SSF46579">
    <property type="entry name" value="Prefoldin"/>
    <property type="match status" value="1"/>
</dbReference>
<dbReference type="OrthoDB" id="5242628at2759"/>
<dbReference type="Proteomes" id="UP000267029">
    <property type="component" value="Unassembled WGS sequence"/>
</dbReference>
<evidence type="ECO:0000313" key="3">
    <source>
        <dbReference type="Proteomes" id="UP000267029"/>
    </source>
</evidence>
<accession>A0A0R3UM28</accession>
<dbReference type="GO" id="GO:0016272">
    <property type="term" value="C:prefoldin complex"/>
    <property type="evidence" value="ECO:0007669"/>
    <property type="project" value="InterPro"/>
</dbReference>
<comment type="similarity">
    <text evidence="1">Belongs to the prefoldin subunit beta family.</text>
</comment>
<evidence type="ECO:0000313" key="2">
    <source>
        <dbReference type="EMBL" id="VDD82773.1"/>
    </source>
</evidence>
<dbReference type="GO" id="GO:0051082">
    <property type="term" value="F:unfolded protein binding"/>
    <property type="evidence" value="ECO:0007669"/>
    <property type="project" value="InterPro"/>
</dbReference>
<dbReference type="Pfam" id="PF01920">
    <property type="entry name" value="Prefoldin_2"/>
    <property type="match status" value="1"/>
</dbReference>
<dbReference type="InterPro" id="IPR002777">
    <property type="entry name" value="PFD_beta-like"/>
</dbReference>
<dbReference type="STRING" id="53468.A0A0R3UM28"/>
<evidence type="ECO:0000256" key="1">
    <source>
        <dbReference type="ARBA" id="ARBA00008045"/>
    </source>
</evidence>